<dbReference type="Gene3D" id="3.30.70.1140">
    <property type="entry name" value="Phospho-2-dehydro-3-deoxyheptonate aldolase, domain 1"/>
    <property type="match status" value="1"/>
</dbReference>
<name>A0A401Z601_9ACTN</name>
<keyword evidence="1" id="KW-0808">Transferase</keyword>
<dbReference type="Pfam" id="PF00793">
    <property type="entry name" value="DAHP_synth_1"/>
    <property type="match status" value="1"/>
</dbReference>
<feature type="domain" description="DAHP synthetase I/KDSA" evidence="2">
    <location>
        <begin position="88"/>
        <end position="323"/>
    </location>
</feature>
<dbReference type="InterPro" id="IPR013785">
    <property type="entry name" value="Aldolase_TIM"/>
</dbReference>
<protein>
    <submittedName>
        <fullName evidence="3">Phospho-2-dehydro-3-deoxyheptonate aldolase</fullName>
    </submittedName>
</protein>
<dbReference type="PANTHER" id="PTHR43018">
    <property type="entry name" value="PHOSPHO-2-DEHYDRO-3-DEOXYHEPTONATE ALDOLASE"/>
    <property type="match status" value="1"/>
</dbReference>
<dbReference type="InterPro" id="IPR052899">
    <property type="entry name" value="Class-I_DAHP_synthase"/>
</dbReference>
<accession>A0A401Z601</accession>
<proteinExistence type="predicted"/>
<dbReference type="Gene3D" id="3.20.20.70">
    <property type="entry name" value="Aldolase class I"/>
    <property type="match status" value="1"/>
</dbReference>
<dbReference type="GO" id="GO:0016740">
    <property type="term" value="F:transferase activity"/>
    <property type="evidence" value="ECO:0007669"/>
    <property type="project" value="UniProtKB-KW"/>
</dbReference>
<dbReference type="NCBIfam" id="NF006421">
    <property type="entry name" value="PRK08673.1"/>
    <property type="match status" value="1"/>
</dbReference>
<dbReference type="GO" id="GO:0009073">
    <property type="term" value="P:aromatic amino acid family biosynthetic process"/>
    <property type="evidence" value="ECO:0007669"/>
    <property type="project" value="InterPro"/>
</dbReference>
<dbReference type="GO" id="GO:0016832">
    <property type="term" value="F:aldehyde-lyase activity"/>
    <property type="evidence" value="ECO:0007669"/>
    <property type="project" value="InterPro"/>
</dbReference>
<dbReference type="InterPro" id="IPR006218">
    <property type="entry name" value="DAHP1/KDSA"/>
</dbReference>
<evidence type="ECO:0000256" key="1">
    <source>
        <dbReference type="ARBA" id="ARBA00022679"/>
    </source>
</evidence>
<organism evidence="3 4">
    <name type="scientific">Embleya hyalina</name>
    <dbReference type="NCBI Taxonomy" id="516124"/>
    <lineage>
        <taxon>Bacteria</taxon>
        <taxon>Bacillati</taxon>
        <taxon>Actinomycetota</taxon>
        <taxon>Actinomycetes</taxon>
        <taxon>Kitasatosporales</taxon>
        <taxon>Streptomycetaceae</taxon>
        <taxon>Embleya</taxon>
    </lineage>
</organism>
<sequence length="357" mass="37407">MIVVMDQTSAPELAEDVAAALRAEDMQVLRSRCHGRAHLISTGTAPRGLAERIRPLPGVESVVDTEDALRFTGRAYQRADTVVDVAGVPIGGPAFVVVAGPCAVENRAQMSDSAHGVALAGGAILRGGAYKPRTSPYSFQGLGRAGLRLLAEQREVTGLPIITEVLDVADLDDVLEVADILQVGTRNMSNATLLRAIGRSGRPVLLKRGMAATIEEWLLAAEYILSEGNPDVVLCERGIRTFEPATRFTLDLSAVAAVRRISHLPVIVDPSHAAGRTDLVRPLALAAAAVGADGVMIDVHPDAAGALCDAGQALHPKELAELTADLGRLLTATGRVLAVPPPRAMPARPRALATEGV</sequence>
<comment type="caution">
    <text evidence="3">The sequence shown here is derived from an EMBL/GenBank/DDBJ whole genome shotgun (WGS) entry which is preliminary data.</text>
</comment>
<dbReference type="Proteomes" id="UP000286931">
    <property type="component" value="Unassembled WGS sequence"/>
</dbReference>
<dbReference type="AlphaFoldDB" id="A0A401Z601"/>
<dbReference type="NCBIfam" id="NF009239">
    <property type="entry name" value="PRK12595.1"/>
    <property type="match status" value="1"/>
</dbReference>
<dbReference type="PANTHER" id="PTHR43018:SF1">
    <property type="entry name" value="PROTEIN AROA(G)"/>
    <property type="match status" value="1"/>
</dbReference>
<dbReference type="SUPFAM" id="SSF51569">
    <property type="entry name" value="Aldolase"/>
    <property type="match status" value="1"/>
</dbReference>
<reference evidence="3 4" key="1">
    <citation type="submission" date="2018-12" db="EMBL/GenBank/DDBJ databases">
        <title>Draft genome sequence of Embleya hyalina NBRC 13850T.</title>
        <authorList>
            <person name="Komaki H."/>
            <person name="Hosoyama A."/>
            <person name="Kimura A."/>
            <person name="Ichikawa N."/>
            <person name="Tamura T."/>
        </authorList>
    </citation>
    <scope>NUCLEOTIDE SEQUENCE [LARGE SCALE GENOMIC DNA]</scope>
    <source>
        <strain evidence="3 4">NBRC 13850</strain>
    </source>
</reference>
<keyword evidence="4" id="KW-1185">Reference proteome</keyword>
<evidence type="ECO:0000313" key="3">
    <source>
        <dbReference type="EMBL" id="GCE02302.1"/>
    </source>
</evidence>
<dbReference type="NCBIfam" id="TIGR01361">
    <property type="entry name" value="DAHP_synth_Bsub"/>
    <property type="match status" value="1"/>
</dbReference>
<dbReference type="EMBL" id="BIFH01000061">
    <property type="protein sequence ID" value="GCE02302.1"/>
    <property type="molecule type" value="Genomic_DNA"/>
</dbReference>
<gene>
    <name evidence="3" type="primary">aroF_2</name>
    <name evidence="3" type="ORF">EHYA_10079</name>
</gene>
<dbReference type="OrthoDB" id="9802281at2"/>
<evidence type="ECO:0000259" key="2">
    <source>
        <dbReference type="Pfam" id="PF00793"/>
    </source>
</evidence>
<dbReference type="InterPro" id="IPR006268">
    <property type="entry name" value="DAHP_syn_2"/>
</dbReference>
<evidence type="ECO:0000313" key="4">
    <source>
        <dbReference type="Proteomes" id="UP000286931"/>
    </source>
</evidence>